<feature type="compositionally biased region" description="Low complexity" evidence="2">
    <location>
        <begin position="128"/>
        <end position="138"/>
    </location>
</feature>
<evidence type="ECO:0000256" key="2">
    <source>
        <dbReference type="SAM" id="MobiDB-lite"/>
    </source>
</evidence>
<dbReference type="SMART" id="SM00028">
    <property type="entry name" value="TPR"/>
    <property type="match status" value="3"/>
</dbReference>
<dbReference type="Pfam" id="PF13181">
    <property type="entry name" value="TPR_8"/>
    <property type="match status" value="1"/>
</dbReference>
<gene>
    <name evidence="3" type="ORF">ACFFGH_02335</name>
</gene>
<feature type="repeat" description="TPR" evidence="1">
    <location>
        <begin position="208"/>
        <end position="241"/>
    </location>
</feature>
<accession>A0ABV6RJX8</accession>
<dbReference type="RefSeq" id="WP_386664461.1">
    <property type="nucleotide sequence ID" value="NZ_JBHLTG010000001.1"/>
</dbReference>
<feature type="compositionally biased region" description="Basic and acidic residues" evidence="2">
    <location>
        <begin position="38"/>
        <end position="50"/>
    </location>
</feature>
<dbReference type="EMBL" id="JBHLTG010000001">
    <property type="protein sequence ID" value="MFC0676692.1"/>
    <property type="molecule type" value="Genomic_DNA"/>
</dbReference>
<dbReference type="Proteomes" id="UP001589896">
    <property type="component" value="Unassembled WGS sequence"/>
</dbReference>
<proteinExistence type="predicted"/>
<reference evidence="3 4" key="1">
    <citation type="submission" date="2024-09" db="EMBL/GenBank/DDBJ databases">
        <authorList>
            <person name="Sun Q."/>
            <person name="Mori K."/>
        </authorList>
    </citation>
    <scope>NUCLEOTIDE SEQUENCE [LARGE SCALE GENOMIC DNA]</scope>
    <source>
        <strain evidence="3 4">KCTC 23076</strain>
    </source>
</reference>
<comment type="caution">
    <text evidence="3">The sequence shown here is derived from an EMBL/GenBank/DDBJ whole genome shotgun (WGS) entry which is preliminary data.</text>
</comment>
<evidence type="ECO:0000313" key="3">
    <source>
        <dbReference type="EMBL" id="MFC0676692.1"/>
    </source>
</evidence>
<dbReference type="Gene3D" id="1.25.40.10">
    <property type="entry name" value="Tetratricopeptide repeat domain"/>
    <property type="match status" value="1"/>
</dbReference>
<feature type="repeat" description="TPR" evidence="1">
    <location>
        <begin position="174"/>
        <end position="207"/>
    </location>
</feature>
<keyword evidence="4" id="KW-1185">Reference proteome</keyword>
<name>A0ABV6RJX8_9GAMM</name>
<evidence type="ECO:0000313" key="4">
    <source>
        <dbReference type="Proteomes" id="UP001589896"/>
    </source>
</evidence>
<dbReference type="InterPro" id="IPR011990">
    <property type="entry name" value="TPR-like_helical_dom_sf"/>
</dbReference>
<sequence>MPLPTDSAIPRLGLTLAVALALSACSSDEPEQSMAESDTGRTPHVIDKVVVRPPWESGEEPGIDEAPAATTTAEQEAVLVGEEPEPALVEDALPQPEERPSTAVVMEPPSPPPAQPAPRPAEPVRGEPAPATATAAAPRPVEPMRAEPAQAPRAEPSRPDTPRTAATARDPMQARSLNQEGIALINSDRPDQAIVSLERAVALQPRDPEILGNLGYAYMLAGEHDKASSQFQRSLDIAPTRAATWLNLGQTYAELGKREMAVDAVVTGYRHSTRKQSVRSALLAAATGRKYSPAWREAAGLALARIGDG</sequence>
<protein>
    <submittedName>
        <fullName evidence="3">Tetratricopeptide repeat protein</fullName>
    </submittedName>
</protein>
<feature type="compositionally biased region" description="Low complexity" evidence="2">
    <location>
        <begin position="65"/>
        <end position="77"/>
    </location>
</feature>
<feature type="region of interest" description="Disordered" evidence="2">
    <location>
        <begin position="25"/>
        <end position="175"/>
    </location>
</feature>
<feature type="compositionally biased region" description="Pro residues" evidence="2">
    <location>
        <begin position="108"/>
        <end position="121"/>
    </location>
</feature>
<dbReference type="Pfam" id="PF13424">
    <property type="entry name" value="TPR_12"/>
    <property type="match status" value="1"/>
</dbReference>
<dbReference type="PROSITE" id="PS50005">
    <property type="entry name" value="TPR"/>
    <property type="match status" value="2"/>
</dbReference>
<dbReference type="InterPro" id="IPR019734">
    <property type="entry name" value="TPR_rpt"/>
</dbReference>
<evidence type="ECO:0000256" key="1">
    <source>
        <dbReference type="PROSITE-ProRule" id="PRU00339"/>
    </source>
</evidence>
<keyword evidence="1" id="KW-0802">TPR repeat</keyword>
<organism evidence="3 4">
    <name type="scientific">Lysobacter korlensis</name>
    <dbReference type="NCBI Taxonomy" id="553636"/>
    <lineage>
        <taxon>Bacteria</taxon>
        <taxon>Pseudomonadati</taxon>
        <taxon>Pseudomonadota</taxon>
        <taxon>Gammaproteobacteria</taxon>
        <taxon>Lysobacterales</taxon>
        <taxon>Lysobacteraceae</taxon>
        <taxon>Lysobacter</taxon>
    </lineage>
</organism>
<dbReference type="SUPFAM" id="SSF48452">
    <property type="entry name" value="TPR-like"/>
    <property type="match status" value="1"/>
</dbReference>